<evidence type="ECO:0000313" key="1">
    <source>
        <dbReference type="EMBL" id="KGO80435.1"/>
    </source>
</evidence>
<dbReference type="InterPro" id="IPR036102">
    <property type="entry name" value="OsmC/Ohrsf"/>
</dbReference>
<dbReference type="InterPro" id="IPR015946">
    <property type="entry name" value="KH_dom-like_a/b"/>
</dbReference>
<reference evidence="1 2" key="1">
    <citation type="submission" date="2013-09" db="EMBL/GenBank/DDBJ databases">
        <authorList>
            <person name="Zeng Z."/>
            <person name="Chen C."/>
        </authorList>
    </citation>
    <scope>NUCLEOTIDE SEQUENCE [LARGE SCALE GENOMIC DNA]</scope>
    <source>
        <strain evidence="1 2">F44-8</strain>
    </source>
</reference>
<organism evidence="1 2">
    <name type="scientific">Flavobacterium beibuense F44-8</name>
    <dbReference type="NCBI Taxonomy" id="1406840"/>
    <lineage>
        <taxon>Bacteria</taxon>
        <taxon>Pseudomonadati</taxon>
        <taxon>Bacteroidota</taxon>
        <taxon>Flavobacteriia</taxon>
        <taxon>Flavobacteriales</taxon>
        <taxon>Flavobacteriaceae</taxon>
        <taxon>Flavobacterium</taxon>
    </lineage>
</organism>
<dbReference type="InterPro" id="IPR052924">
    <property type="entry name" value="OsmC/Ohr_hydroprdx_reductase"/>
</dbReference>
<evidence type="ECO:0000313" key="2">
    <source>
        <dbReference type="Proteomes" id="UP000030129"/>
    </source>
</evidence>
<name>A0A0A2LW96_9FLAO</name>
<dbReference type="EMBL" id="JRLV01000010">
    <property type="protein sequence ID" value="KGO80435.1"/>
    <property type="molecule type" value="Genomic_DNA"/>
</dbReference>
<comment type="caution">
    <text evidence="1">The sequence shown here is derived from an EMBL/GenBank/DDBJ whole genome shotgun (WGS) entry which is preliminary data.</text>
</comment>
<dbReference type="eggNOG" id="COG1765">
    <property type="taxonomic scope" value="Bacteria"/>
</dbReference>
<evidence type="ECO:0008006" key="3">
    <source>
        <dbReference type="Google" id="ProtNLM"/>
    </source>
</evidence>
<protein>
    <recommendedName>
        <fullName evidence="3">Osmotically inducible protein C</fullName>
    </recommendedName>
</protein>
<dbReference type="AlphaFoldDB" id="A0A0A2LW96"/>
<dbReference type="RefSeq" id="WP_035133907.1">
    <property type="nucleotide sequence ID" value="NZ_JRLV01000010.1"/>
</dbReference>
<dbReference type="PANTHER" id="PTHR35368:SF1">
    <property type="entry name" value="HYDROPEROXIDE REDUCTASE"/>
    <property type="match status" value="1"/>
</dbReference>
<dbReference type="Proteomes" id="UP000030129">
    <property type="component" value="Unassembled WGS sequence"/>
</dbReference>
<proteinExistence type="predicted"/>
<keyword evidence="2" id="KW-1185">Reference proteome</keyword>
<sequence length="148" mass="16522">MNTTSINVLGYTGNNKQFVVKTLNTDLRISENEKFPELQGPNPYEYILAGFAGCINSLGQLVAGEQGIELNSLQVEITGNFNAAKYEGKNTKERAGFSKLEITLKPSTKASLTALQRWVKEIQARSPVYDNLVNTTPVDLILYKEYHY</sequence>
<dbReference type="PANTHER" id="PTHR35368">
    <property type="entry name" value="HYDROPEROXIDE REDUCTASE"/>
    <property type="match status" value="1"/>
</dbReference>
<dbReference type="Gene3D" id="3.30.300.20">
    <property type="match status" value="1"/>
</dbReference>
<accession>A0A0A2LW96</accession>
<dbReference type="InterPro" id="IPR003718">
    <property type="entry name" value="OsmC/Ohr_fam"/>
</dbReference>
<dbReference type="STRING" id="1406840.Q763_10480"/>
<dbReference type="SUPFAM" id="SSF82784">
    <property type="entry name" value="OsmC-like"/>
    <property type="match status" value="1"/>
</dbReference>
<dbReference type="Pfam" id="PF02566">
    <property type="entry name" value="OsmC"/>
    <property type="match status" value="1"/>
</dbReference>
<gene>
    <name evidence="1" type="ORF">Q763_10480</name>
</gene>